<comment type="caution">
    <text evidence="8">The sequence shown here is derived from an EMBL/GenBank/DDBJ whole genome shotgun (WGS) entry which is preliminary data.</text>
</comment>
<dbReference type="GO" id="GO:0009055">
    <property type="term" value="F:electron transfer activity"/>
    <property type="evidence" value="ECO:0007669"/>
    <property type="project" value="UniProtKB-UniRule"/>
</dbReference>
<keyword evidence="2 6" id="KW-0288">FMN</keyword>
<organism evidence="8 9">
    <name type="scientific">Hansschlegelia zhihuaiae</name>
    <dbReference type="NCBI Taxonomy" id="405005"/>
    <lineage>
        <taxon>Bacteria</taxon>
        <taxon>Pseudomonadati</taxon>
        <taxon>Pseudomonadota</taxon>
        <taxon>Alphaproteobacteria</taxon>
        <taxon>Hyphomicrobiales</taxon>
        <taxon>Methylopilaceae</taxon>
        <taxon>Hansschlegelia</taxon>
    </lineage>
</organism>
<protein>
    <recommendedName>
        <fullName evidence="6">FMN dependent NADH:quinone oxidoreductase</fullName>
        <ecNumber evidence="6">1.6.5.-</ecNumber>
    </recommendedName>
    <alternativeName>
        <fullName evidence="6">Azo-dye reductase</fullName>
    </alternativeName>
    <alternativeName>
        <fullName evidence="6">FMN-dependent NADH-azo compound oxidoreductase</fullName>
    </alternativeName>
    <alternativeName>
        <fullName evidence="6">FMN-dependent NADH-azoreductase</fullName>
        <ecNumber evidence="6">1.7.1.17</ecNumber>
    </alternativeName>
</protein>
<keyword evidence="1 6" id="KW-0285">Flavoprotein</keyword>
<feature type="binding site" evidence="6">
    <location>
        <begin position="139"/>
        <end position="142"/>
    </location>
    <ligand>
        <name>FMN</name>
        <dbReference type="ChEBI" id="CHEBI:58210"/>
    </ligand>
</feature>
<evidence type="ECO:0000256" key="6">
    <source>
        <dbReference type="HAMAP-Rule" id="MF_01216"/>
    </source>
</evidence>
<dbReference type="InterPro" id="IPR029039">
    <property type="entry name" value="Flavoprotein-like_sf"/>
</dbReference>
<gene>
    <name evidence="6" type="primary">azoR</name>
    <name evidence="8" type="ORF">EK403_07005</name>
</gene>
<accession>A0A4Q0MKH7</accession>
<dbReference type="SUPFAM" id="SSF52218">
    <property type="entry name" value="Flavoproteins"/>
    <property type="match status" value="1"/>
</dbReference>
<evidence type="ECO:0000256" key="4">
    <source>
        <dbReference type="ARBA" id="ARBA00023027"/>
    </source>
</evidence>
<dbReference type="GO" id="GO:0016652">
    <property type="term" value="F:oxidoreductase activity, acting on NAD(P)H as acceptor"/>
    <property type="evidence" value="ECO:0007669"/>
    <property type="project" value="UniProtKB-UniRule"/>
</dbReference>
<sequence length="204" mass="21282">MKLLHVDASILGENSVSRTVSAAAVERLKAEIPGVEVVRRDLATAPIAHLSGAHLAALAPGAEASAQVRVENEEGGRALQEFLEAEIVVIGAPMYNFAVPSQLKAWIDRVLVAGKTFGYGDDGRPVGLAGDKRVVIAISRGGFYGSDTPMAAFEHVQSYLKAVFAFVGVANVEFLIAEGVLAGPGLREKALDVALGEAAHLKAA</sequence>
<dbReference type="GO" id="GO:0016655">
    <property type="term" value="F:oxidoreductase activity, acting on NAD(P)H, quinone or similar compound as acceptor"/>
    <property type="evidence" value="ECO:0007669"/>
    <property type="project" value="InterPro"/>
</dbReference>
<name>A0A4Q0MKH7_9HYPH</name>
<comment type="function">
    <text evidence="6">Quinone reductase that provides resistance to thiol-specific stress caused by electrophilic quinones.</text>
</comment>
<dbReference type="EMBL" id="RYFI01000005">
    <property type="protein sequence ID" value="RXF74114.1"/>
    <property type="molecule type" value="Genomic_DNA"/>
</dbReference>
<comment type="cofactor">
    <cofactor evidence="6">
        <name>FMN</name>
        <dbReference type="ChEBI" id="CHEBI:58210"/>
    </cofactor>
    <text evidence="6">Binds 1 FMN per subunit.</text>
</comment>
<evidence type="ECO:0000256" key="5">
    <source>
        <dbReference type="ARBA" id="ARBA00048542"/>
    </source>
</evidence>
<evidence type="ECO:0000313" key="8">
    <source>
        <dbReference type="EMBL" id="RXF74114.1"/>
    </source>
</evidence>
<feature type="binding site" evidence="6">
    <location>
        <begin position="15"/>
        <end position="17"/>
    </location>
    <ligand>
        <name>FMN</name>
        <dbReference type="ChEBI" id="CHEBI:58210"/>
    </ligand>
</feature>
<evidence type="ECO:0000256" key="1">
    <source>
        <dbReference type="ARBA" id="ARBA00022630"/>
    </source>
</evidence>
<reference evidence="8 9" key="1">
    <citation type="submission" date="2018-12" db="EMBL/GenBank/DDBJ databases">
        <title>bacterium Hansschlegelia zhihuaiae S113.</title>
        <authorList>
            <person name="He J."/>
        </authorList>
    </citation>
    <scope>NUCLEOTIDE SEQUENCE [LARGE SCALE GENOMIC DNA]</scope>
    <source>
        <strain evidence="8 9">S 113</strain>
    </source>
</reference>
<comment type="catalytic activity">
    <reaction evidence="5">
        <text>N,N-dimethyl-1,4-phenylenediamine + anthranilate + 2 NAD(+) = 2-(4-dimethylaminophenyl)diazenylbenzoate + 2 NADH + 2 H(+)</text>
        <dbReference type="Rhea" id="RHEA:55872"/>
        <dbReference type="ChEBI" id="CHEBI:15378"/>
        <dbReference type="ChEBI" id="CHEBI:15783"/>
        <dbReference type="ChEBI" id="CHEBI:16567"/>
        <dbReference type="ChEBI" id="CHEBI:57540"/>
        <dbReference type="ChEBI" id="CHEBI:57945"/>
        <dbReference type="ChEBI" id="CHEBI:71579"/>
        <dbReference type="EC" id="1.7.1.17"/>
    </reaction>
    <physiologicalReaction direction="right-to-left" evidence="5">
        <dbReference type="Rhea" id="RHEA:55874"/>
    </physiologicalReaction>
</comment>
<proteinExistence type="inferred from homology"/>
<keyword evidence="4 6" id="KW-0520">NAD</keyword>
<dbReference type="InterPro" id="IPR003680">
    <property type="entry name" value="Flavodoxin_fold"/>
</dbReference>
<dbReference type="GO" id="GO:0010181">
    <property type="term" value="F:FMN binding"/>
    <property type="evidence" value="ECO:0007669"/>
    <property type="project" value="UniProtKB-UniRule"/>
</dbReference>
<comment type="similarity">
    <text evidence="6">Belongs to the azoreductase type 1 family.</text>
</comment>
<dbReference type="Gene3D" id="3.40.50.360">
    <property type="match status" value="1"/>
</dbReference>
<feature type="domain" description="Flavodoxin-like fold" evidence="7">
    <location>
        <begin position="1"/>
        <end position="198"/>
    </location>
</feature>
<keyword evidence="3 6" id="KW-0560">Oxidoreductase</keyword>
<dbReference type="Pfam" id="PF02525">
    <property type="entry name" value="Flavodoxin_2"/>
    <property type="match status" value="1"/>
</dbReference>
<dbReference type="InterPro" id="IPR023048">
    <property type="entry name" value="NADH:quinone_OxRdtase_FMN_depd"/>
</dbReference>
<dbReference type="OrthoDB" id="9787136at2"/>
<comment type="function">
    <text evidence="6">Also exhibits azoreductase activity. Catalyzes the reductive cleavage of the azo bond in aromatic azo compounds to the corresponding amines.</text>
</comment>
<dbReference type="EC" id="1.7.1.17" evidence="6"/>
<dbReference type="HAMAP" id="MF_01216">
    <property type="entry name" value="Azoreductase_type1"/>
    <property type="match status" value="1"/>
</dbReference>
<dbReference type="Proteomes" id="UP000289708">
    <property type="component" value="Unassembled WGS sequence"/>
</dbReference>
<dbReference type="PANTHER" id="PTHR43741">
    <property type="entry name" value="FMN-DEPENDENT NADH-AZOREDUCTASE 1"/>
    <property type="match status" value="1"/>
</dbReference>
<dbReference type="RefSeq" id="WP_128776790.1">
    <property type="nucleotide sequence ID" value="NZ_RYFI01000005.1"/>
</dbReference>
<dbReference type="AlphaFoldDB" id="A0A4Q0MKH7"/>
<feature type="binding site" evidence="6">
    <location>
        <position position="9"/>
    </location>
    <ligand>
        <name>FMN</name>
        <dbReference type="ChEBI" id="CHEBI:58210"/>
    </ligand>
</feature>
<keyword evidence="9" id="KW-1185">Reference proteome</keyword>
<dbReference type="InterPro" id="IPR050104">
    <property type="entry name" value="FMN-dep_NADH:Q_OxRdtase_AzoR1"/>
</dbReference>
<evidence type="ECO:0000259" key="7">
    <source>
        <dbReference type="Pfam" id="PF02525"/>
    </source>
</evidence>
<evidence type="ECO:0000256" key="2">
    <source>
        <dbReference type="ARBA" id="ARBA00022643"/>
    </source>
</evidence>
<dbReference type="PANTHER" id="PTHR43741:SF4">
    <property type="entry name" value="FMN-DEPENDENT NADH:QUINONE OXIDOREDUCTASE"/>
    <property type="match status" value="1"/>
</dbReference>
<evidence type="ECO:0000256" key="3">
    <source>
        <dbReference type="ARBA" id="ARBA00023002"/>
    </source>
</evidence>
<feature type="binding site" evidence="6">
    <location>
        <begin position="94"/>
        <end position="97"/>
    </location>
    <ligand>
        <name>FMN</name>
        <dbReference type="ChEBI" id="CHEBI:58210"/>
    </ligand>
</feature>
<comment type="catalytic activity">
    <reaction evidence="6">
        <text>2 a quinone + NADH + H(+) = 2 a 1,4-benzosemiquinone + NAD(+)</text>
        <dbReference type="Rhea" id="RHEA:65952"/>
        <dbReference type="ChEBI" id="CHEBI:15378"/>
        <dbReference type="ChEBI" id="CHEBI:57540"/>
        <dbReference type="ChEBI" id="CHEBI:57945"/>
        <dbReference type="ChEBI" id="CHEBI:132124"/>
        <dbReference type="ChEBI" id="CHEBI:134225"/>
    </reaction>
</comment>
<evidence type="ECO:0000313" key="9">
    <source>
        <dbReference type="Proteomes" id="UP000289708"/>
    </source>
</evidence>
<dbReference type="EC" id="1.6.5.-" evidence="6"/>
<comment type="subunit">
    <text evidence="6">Homodimer.</text>
</comment>